<sequence length="88" mass="9995">IHLFMADVPRSLALTLLFTHHGPSEYISSWLLHTMDLQNTSLHGWCSKISTSDIALYAPWTSRIHLLAAVTHHGPPEYISSWLVFQDL</sequence>
<protein>
    <submittedName>
        <fullName evidence="1">Uncharacterized protein</fullName>
    </submittedName>
</protein>
<proteinExistence type="predicted"/>
<feature type="non-terminal residue" evidence="1">
    <location>
        <position position="1"/>
    </location>
</feature>
<organism evidence="1 2">
    <name type="scientific">Pleurodeles waltl</name>
    <name type="common">Iberian ribbed newt</name>
    <dbReference type="NCBI Taxonomy" id="8319"/>
    <lineage>
        <taxon>Eukaryota</taxon>
        <taxon>Metazoa</taxon>
        <taxon>Chordata</taxon>
        <taxon>Craniata</taxon>
        <taxon>Vertebrata</taxon>
        <taxon>Euteleostomi</taxon>
        <taxon>Amphibia</taxon>
        <taxon>Batrachia</taxon>
        <taxon>Caudata</taxon>
        <taxon>Salamandroidea</taxon>
        <taxon>Salamandridae</taxon>
        <taxon>Pleurodelinae</taxon>
        <taxon>Pleurodeles</taxon>
    </lineage>
</organism>
<dbReference type="AlphaFoldDB" id="A0AAV7S2X6"/>
<evidence type="ECO:0000313" key="1">
    <source>
        <dbReference type="EMBL" id="KAJ1159366.1"/>
    </source>
</evidence>
<dbReference type="EMBL" id="JANPWB010000009">
    <property type="protein sequence ID" value="KAJ1159366.1"/>
    <property type="molecule type" value="Genomic_DNA"/>
</dbReference>
<gene>
    <name evidence="1" type="ORF">NDU88_012033</name>
</gene>
<dbReference type="Proteomes" id="UP001066276">
    <property type="component" value="Chromosome 5"/>
</dbReference>
<comment type="caution">
    <text evidence="1">The sequence shown here is derived from an EMBL/GenBank/DDBJ whole genome shotgun (WGS) entry which is preliminary data.</text>
</comment>
<evidence type="ECO:0000313" key="2">
    <source>
        <dbReference type="Proteomes" id="UP001066276"/>
    </source>
</evidence>
<feature type="non-terminal residue" evidence="1">
    <location>
        <position position="88"/>
    </location>
</feature>
<reference evidence="1" key="1">
    <citation type="journal article" date="2022" name="bioRxiv">
        <title>Sequencing and chromosome-scale assembly of the giantPleurodeles waltlgenome.</title>
        <authorList>
            <person name="Brown T."/>
            <person name="Elewa A."/>
            <person name="Iarovenko S."/>
            <person name="Subramanian E."/>
            <person name="Araus A.J."/>
            <person name="Petzold A."/>
            <person name="Susuki M."/>
            <person name="Suzuki K.-i.T."/>
            <person name="Hayashi T."/>
            <person name="Toyoda A."/>
            <person name="Oliveira C."/>
            <person name="Osipova E."/>
            <person name="Leigh N.D."/>
            <person name="Simon A."/>
            <person name="Yun M.H."/>
        </authorList>
    </citation>
    <scope>NUCLEOTIDE SEQUENCE</scope>
    <source>
        <strain evidence="1">20211129_DDA</strain>
        <tissue evidence="1">Liver</tissue>
    </source>
</reference>
<keyword evidence="2" id="KW-1185">Reference proteome</keyword>
<accession>A0AAV7S2X6</accession>
<name>A0AAV7S2X6_PLEWA</name>